<comment type="catalytic activity">
    <reaction evidence="9">
        <text>a secondary alcohol + NAD(+) = a ketone + NADH + H(+)</text>
        <dbReference type="Rhea" id="RHEA:10740"/>
        <dbReference type="ChEBI" id="CHEBI:15378"/>
        <dbReference type="ChEBI" id="CHEBI:17087"/>
        <dbReference type="ChEBI" id="CHEBI:35681"/>
        <dbReference type="ChEBI" id="CHEBI:57540"/>
        <dbReference type="ChEBI" id="CHEBI:57945"/>
        <dbReference type="EC" id="1.1.1.1"/>
    </reaction>
</comment>
<evidence type="ECO:0000256" key="1">
    <source>
        <dbReference type="ARBA" id="ARBA00001947"/>
    </source>
</evidence>
<dbReference type="FunFam" id="3.40.50.720:FF:000003">
    <property type="entry name" value="S-(hydroxymethyl)glutathione dehydrogenase"/>
    <property type="match status" value="1"/>
</dbReference>
<dbReference type="Gene3D" id="3.40.50.720">
    <property type="entry name" value="NAD(P)-binding Rossmann-like Domain"/>
    <property type="match status" value="1"/>
</dbReference>
<dbReference type="SUPFAM" id="SSF50129">
    <property type="entry name" value="GroES-like"/>
    <property type="match status" value="2"/>
</dbReference>
<dbReference type="EC" id="1.1.1.284" evidence="11"/>
<evidence type="ECO:0000256" key="10">
    <source>
        <dbReference type="ARBA" id="ARBA00049243"/>
    </source>
</evidence>
<dbReference type="InterPro" id="IPR013154">
    <property type="entry name" value="ADH-like_N"/>
</dbReference>
<evidence type="ECO:0000256" key="4">
    <source>
        <dbReference type="ARBA" id="ARBA00022833"/>
    </source>
</evidence>
<keyword evidence="6 11" id="KW-0520">NAD</keyword>
<dbReference type="GO" id="GO:0005829">
    <property type="term" value="C:cytosol"/>
    <property type="evidence" value="ECO:0007669"/>
    <property type="project" value="TreeGrafter"/>
</dbReference>
<protein>
    <recommendedName>
        <fullName evidence="11">S-(hydroxymethyl)glutathione dehydrogenase</fullName>
        <ecNumber evidence="11">1.1.1.284</ecNumber>
    </recommendedName>
</protein>
<dbReference type="InterPro" id="IPR036291">
    <property type="entry name" value="NAD(P)-bd_dom_sf"/>
</dbReference>
<dbReference type="SUPFAM" id="SSF51735">
    <property type="entry name" value="NAD(P)-binding Rossmann-fold domains"/>
    <property type="match status" value="1"/>
</dbReference>
<dbReference type="Pfam" id="PF08240">
    <property type="entry name" value="ADH_N"/>
    <property type="match status" value="1"/>
</dbReference>
<dbReference type="InterPro" id="IPR013149">
    <property type="entry name" value="ADH-like_C"/>
</dbReference>
<dbReference type="PROSITE" id="PS00059">
    <property type="entry name" value="ADH_ZINC"/>
    <property type="match status" value="1"/>
</dbReference>
<keyword evidence="4 11" id="KW-0862">Zinc</keyword>
<dbReference type="GO" id="GO:0051903">
    <property type="term" value="F:S-(hydroxymethyl)glutathione dehydrogenase [NAD(P)+] activity"/>
    <property type="evidence" value="ECO:0007669"/>
    <property type="project" value="UniProtKB-EC"/>
</dbReference>
<evidence type="ECO:0000256" key="8">
    <source>
        <dbReference type="ARBA" id="ARBA00048110"/>
    </source>
</evidence>
<evidence type="ECO:0000256" key="7">
    <source>
        <dbReference type="ARBA" id="ARBA00047793"/>
    </source>
</evidence>
<evidence type="ECO:0000256" key="11">
    <source>
        <dbReference type="RuleBase" id="RU362016"/>
    </source>
</evidence>
<dbReference type="InterPro" id="IPR011032">
    <property type="entry name" value="GroES-like_sf"/>
</dbReference>
<reference evidence="14" key="1">
    <citation type="submission" date="2021-01" db="EMBL/GenBank/DDBJ databases">
        <authorList>
            <person name="Corre E."/>
            <person name="Pelletier E."/>
            <person name="Niang G."/>
            <person name="Scheremetjew M."/>
            <person name="Finn R."/>
            <person name="Kale V."/>
            <person name="Holt S."/>
            <person name="Cochrane G."/>
            <person name="Meng A."/>
            <person name="Brown T."/>
            <person name="Cohen L."/>
        </authorList>
    </citation>
    <scope>NUCLEOTIDE SEQUENCE</scope>
    <source>
        <strain evidence="14">CCMP1320</strain>
    </source>
</reference>
<accession>A0A7S3RAF7</accession>
<organism evidence="14">
    <name type="scientific">Dunaliella tertiolecta</name>
    <name type="common">Green alga</name>
    <dbReference type="NCBI Taxonomy" id="3047"/>
    <lineage>
        <taxon>Eukaryota</taxon>
        <taxon>Viridiplantae</taxon>
        <taxon>Chlorophyta</taxon>
        <taxon>core chlorophytes</taxon>
        <taxon>Chlorophyceae</taxon>
        <taxon>CS clade</taxon>
        <taxon>Chlamydomonadales</taxon>
        <taxon>Dunaliellaceae</taxon>
        <taxon>Dunaliella</taxon>
    </lineage>
</organism>
<evidence type="ECO:0000256" key="6">
    <source>
        <dbReference type="ARBA" id="ARBA00023027"/>
    </source>
</evidence>
<comment type="catalytic activity">
    <reaction evidence="10">
        <text>a primary alcohol + NAD(+) = an aldehyde + NADH + H(+)</text>
        <dbReference type="Rhea" id="RHEA:10736"/>
        <dbReference type="ChEBI" id="CHEBI:15378"/>
        <dbReference type="ChEBI" id="CHEBI:15734"/>
        <dbReference type="ChEBI" id="CHEBI:17478"/>
        <dbReference type="ChEBI" id="CHEBI:57540"/>
        <dbReference type="ChEBI" id="CHEBI:57945"/>
        <dbReference type="EC" id="1.1.1.1"/>
    </reaction>
</comment>
<proteinExistence type="inferred from homology"/>
<feature type="domain" description="Alcohol dehydrogenase-like C-terminal" evidence="12">
    <location>
        <begin position="250"/>
        <end position="371"/>
    </location>
</feature>
<evidence type="ECO:0000313" key="14">
    <source>
        <dbReference type="EMBL" id="CAE0507543.1"/>
    </source>
</evidence>
<dbReference type="Pfam" id="PF00107">
    <property type="entry name" value="ADH_zinc_N"/>
    <property type="match status" value="1"/>
</dbReference>
<dbReference type="Gene3D" id="3.90.180.10">
    <property type="entry name" value="Medium-chain alcohol dehydrogenases, catalytic domain"/>
    <property type="match status" value="1"/>
</dbReference>
<name>A0A7S3RAF7_DUNTE</name>
<evidence type="ECO:0000256" key="2">
    <source>
        <dbReference type="ARBA" id="ARBA00010902"/>
    </source>
</evidence>
<keyword evidence="5 11" id="KW-0560">Oxidoreductase</keyword>
<evidence type="ECO:0000256" key="5">
    <source>
        <dbReference type="ARBA" id="ARBA00023002"/>
    </source>
</evidence>
<evidence type="ECO:0000256" key="9">
    <source>
        <dbReference type="ARBA" id="ARBA00049164"/>
    </source>
</evidence>
<evidence type="ECO:0000256" key="3">
    <source>
        <dbReference type="ARBA" id="ARBA00022723"/>
    </source>
</evidence>
<dbReference type="PANTHER" id="PTHR43880">
    <property type="entry name" value="ALCOHOL DEHYDROGENASE"/>
    <property type="match status" value="1"/>
</dbReference>
<dbReference type="GO" id="GO:0046294">
    <property type="term" value="P:formaldehyde catabolic process"/>
    <property type="evidence" value="ECO:0007669"/>
    <property type="project" value="InterPro"/>
</dbReference>
<dbReference type="CDD" id="cd08300">
    <property type="entry name" value="alcohol_DH_class_III"/>
    <property type="match status" value="1"/>
</dbReference>
<dbReference type="InterPro" id="IPR014183">
    <property type="entry name" value="ADH_3"/>
</dbReference>
<evidence type="ECO:0000259" key="12">
    <source>
        <dbReference type="Pfam" id="PF00107"/>
    </source>
</evidence>
<comment type="catalytic activity">
    <reaction evidence="7">
        <text>S-(hydroxymethyl)glutathione + NADP(+) = S-formylglutathione + NADPH + H(+)</text>
        <dbReference type="Rhea" id="RHEA:19981"/>
        <dbReference type="ChEBI" id="CHEBI:15378"/>
        <dbReference type="ChEBI" id="CHEBI:57688"/>
        <dbReference type="ChEBI" id="CHEBI:57783"/>
        <dbReference type="ChEBI" id="CHEBI:58349"/>
        <dbReference type="ChEBI" id="CHEBI:58758"/>
        <dbReference type="EC" id="1.1.1.284"/>
    </reaction>
</comment>
<gene>
    <name evidence="14" type="ORF">DTER00134_LOCUS22620</name>
</gene>
<comment type="similarity">
    <text evidence="2 11">Belongs to the zinc-containing alcohol dehydrogenase family. Class-III subfamily.</text>
</comment>
<sequence>MQVVRAQQRQFSSVQAPLSSTCISRPQRKFAARGRNSVKTCAMAFETAGKPIQCKAAVAWAPNKPLDVTTVTVAPPGPGEVRVRIAATALCHTDAYTLDGMDPEGFFPCILGHEAAGVVESVGDGVTTLQPGDHVIPCYQAYCGQCKFCKHPDSNLCTSVRAFTGKGVMRSDGKPRFTSSDGKPIYHFMGTSTFSEYTVIHAESAAKIDPSAPLDKVSLLGCGVSTGWGAVDNTAKVKPGSTVAVFGLGAVGLAVIERAKKAGASRIFAIDINPTKFPIALDWGATECLNPKDFDKPIQAVLIEKTEWGCDYTFECIGNVQVMRAALEAAHRGWGQSIIVGVAGAGQEISTRPFQLVTGRQWKGTAFGGYKSGIQVPDLVKEYMRGETMLDKYITHNMDFSDINKAFDLLHSGESLRTVLTFKQ</sequence>
<dbReference type="EMBL" id="HBIP01037427">
    <property type="protein sequence ID" value="CAE0507543.1"/>
    <property type="molecule type" value="Transcribed_RNA"/>
</dbReference>
<dbReference type="InterPro" id="IPR002328">
    <property type="entry name" value="ADH_Zn_CS"/>
</dbReference>
<dbReference type="GO" id="GO:0004022">
    <property type="term" value="F:alcohol dehydrogenase (NAD+) activity"/>
    <property type="evidence" value="ECO:0007669"/>
    <property type="project" value="UniProtKB-EC"/>
</dbReference>
<keyword evidence="3 11" id="KW-0479">Metal-binding</keyword>
<dbReference type="NCBIfam" id="TIGR02818">
    <property type="entry name" value="adh_III_F_hyde"/>
    <property type="match status" value="1"/>
</dbReference>
<comment type="cofactor">
    <cofactor evidence="1 11">
        <name>Zn(2+)</name>
        <dbReference type="ChEBI" id="CHEBI:29105"/>
    </cofactor>
</comment>
<dbReference type="PANTHER" id="PTHR43880:SF12">
    <property type="entry name" value="ALCOHOL DEHYDROGENASE CLASS-3"/>
    <property type="match status" value="1"/>
</dbReference>
<dbReference type="AlphaFoldDB" id="A0A7S3RAF7"/>
<dbReference type="GO" id="GO:0008270">
    <property type="term" value="F:zinc ion binding"/>
    <property type="evidence" value="ECO:0007669"/>
    <property type="project" value="InterPro"/>
</dbReference>
<feature type="domain" description="Alcohol dehydrogenase-like N-terminal" evidence="13">
    <location>
        <begin position="77"/>
        <end position="208"/>
    </location>
</feature>
<dbReference type="FunFam" id="3.90.180.10:FF:000007">
    <property type="entry name" value="Alcohol dehydrogenase 6"/>
    <property type="match status" value="1"/>
</dbReference>
<comment type="catalytic activity">
    <reaction evidence="8 11">
        <text>S-(hydroxymethyl)glutathione + NAD(+) = S-formylglutathione + NADH + H(+)</text>
        <dbReference type="Rhea" id="RHEA:19985"/>
        <dbReference type="ChEBI" id="CHEBI:15378"/>
        <dbReference type="ChEBI" id="CHEBI:57540"/>
        <dbReference type="ChEBI" id="CHEBI:57688"/>
        <dbReference type="ChEBI" id="CHEBI:57945"/>
        <dbReference type="ChEBI" id="CHEBI:58758"/>
        <dbReference type="EC" id="1.1.1.284"/>
    </reaction>
</comment>
<evidence type="ECO:0000259" key="13">
    <source>
        <dbReference type="Pfam" id="PF08240"/>
    </source>
</evidence>